<name>A0A2S9E3X8_PSECE</name>
<dbReference type="AlphaFoldDB" id="A0A2S9E3X8"/>
<dbReference type="Proteomes" id="UP000239458">
    <property type="component" value="Unassembled WGS sequence"/>
</dbReference>
<accession>A0A2S9E3X8</accession>
<dbReference type="EMBL" id="PCQE01000003">
    <property type="protein sequence ID" value="PRC09497.1"/>
    <property type="molecule type" value="Genomic_DNA"/>
</dbReference>
<evidence type="ECO:0000313" key="1">
    <source>
        <dbReference type="EMBL" id="PRC09497.1"/>
    </source>
</evidence>
<gene>
    <name evidence="1" type="ORF">CQ006_03325</name>
</gene>
<dbReference type="RefSeq" id="WP_105228990.1">
    <property type="nucleotide sequence ID" value="NZ_PCQE01000003.1"/>
</dbReference>
<organism evidence="1 2">
    <name type="scientific">Pseudomonas cedrina</name>
    <dbReference type="NCBI Taxonomy" id="651740"/>
    <lineage>
        <taxon>Bacteria</taxon>
        <taxon>Pseudomonadati</taxon>
        <taxon>Pseudomonadota</taxon>
        <taxon>Gammaproteobacteria</taxon>
        <taxon>Pseudomonadales</taxon>
        <taxon>Pseudomonadaceae</taxon>
        <taxon>Pseudomonas</taxon>
    </lineage>
</organism>
<protein>
    <submittedName>
        <fullName evidence="1">Uncharacterized protein</fullName>
    </submittedName>
</protein>
<sequence>MYTEVLIKIQKEWSEKAVLLMRELLPLMAPVSAFSEFNKRERQVLGELLSATARSTESAFLLSAYGQLWDADVIMRSVCEGTLKVLYILQSRESFRRRVEEFDTDLFEISLLKNDSKAQELLSAVTNPDDREWKPIKDLLISPEKRAEVNQRYDRKNRQELERRWGFTGLIAGLTNSGDPLFKGFTALLHEYSNASHIHHADCIGIGMPMERDLRNADERDSIHLAHLSRIISDGFGYFKFRVMTGYRFISYPSADAIKAMKLFENNFSALEDEYGDVYKRWMDIQYPS</sequence>
<proteinExistence type="predicted"/>
<reference evidence="1 2" key="1">
    <citation type="submission" date="2017-09" db="EMBL/GenBank/DDBJ databases">
        <title>Genomic, metabolic, and phenotypic characteristics of bacterial isolates from the natural microbiome of the model nematode Caenorhabditis elegans.</title>
        <authorList>
            <person name="Zimmermann J."/>
            <person name="Obeng N."/>
            <person name="Yang W."/>
            <person name="Obeng O."/>
            <person name="Kissoyan K."/>
            <person name="Pees B."/>
            <person name="Dirksen P."/>
            <person name="Hoppner M."/>
            <person name="Franke A."/>
            <person name="Rosenstiel P."/>
            <person name="Leippe M."/>
            <person name="Dierking K."/>
            <person name="Kaleta C."/>
            <person name="Schulenburg H."/>
        </authorList>
    </citation>
    <scope>NUCLEOTIDE SEQUENCE [LARGE SCALE GENOMIC DNA]</scope>
    <source>
        <strain evidence="1 2">MYb184</strain>
    </source>
</reference>
<evidence type="ECO:0000313" key="2">
    <source>
        <dbReference type="Proteomes" id="UP000239458"/>
    </source>
</evidence>
<comment type="caution">
    <text evidence="1">The sequence shown here is derived from an EMBL/GenBank/DDBJ whole genome shotgun (WGS) entry which is preliminary data.</text>
</comment>